<dbReference type="SUPFAM" id="SSF56349">
    <property type="entry name" value="DNA breaking-rejoining enzymes"/>
    <property type="match status" value="1"/>
</dbReference>
<dbReference type="InterPro" id="IPR011010">
    <property type="entry name" value="DNA_brk_join_enz"/>
</dbReference>
<dbReference type="GO" id="GO:0015074">
    <property type="term" value="P:DNA integration"/>
    <property type="evidence" value="ECO:0007669"/>
    <property type="project" value="InterPro"/>
</dbReference>
<keyword evidence="1" id="KW-0233">DNA recombination</keyword>
<reference evidence="3 5" key="1">
    <citation type="submission" date="2015-11" db="EMBL/GenBank/DDBJ databases">
        <title>Genomes and virulence difference between two physiological races of Phytophthora nicotianae.</title>
        <authorList>
            <person name="Liu H."/>
            <person name="Ma X."/>
            <person name="Yu H."/>
            <person name="Fang D."/>
            <person name="Li Y."/>
            <person name="Wang X."/>
            <person name="Wang W."/>
            <person name="Dong Y."/>
            <person name="Xiao B."/>
        </authorList>
    </citation>
    <scope>NUCLEOTIDE SEQUENCE [LARGE SCALE GENOMIC DNA]</scope>
    <source>
        <strain evidence="5">race 1</strain>
        <strain evidence="3">Race 1</strain>
    </source>
</reference>
<evidence type="ECO:0000313" key="5">
    <source>
        <dbReference type="Proteomes" id="UP000054636"/>
    </source>
</evidence>
<protein>
    <submittedName>
        <fullName evidence="3">Uncharacterized protein</fullName>
    </submittedName>
</protein>
<evidence type="ECO:0000313" key="3">
    <source>
        <dbReference type="EMBL" id="KUF83492.1"/>
    </source>
</evidence>
<evidence type="ECO:0000313" key="4">
    <source>
        <dbReference type="EMBL" id="KUF83493.1"/>
    </source>
</evidence>
<evidence type="ECO:0000313" key="2">
    <source>
        <dbReference type="EMBL" id="KUF79483.1"/>
    </source>
</evidence>
<comment type="caution">
    <text evidence="3">The sequence shown here is derived from an EMBL/GenBank/DDBJ whole genome shotgun (WGS) entry which is preliminary data.</text>
</comment>
<name>A0A0W8CHP7_PHYNI</name>
<dbReference type="EMBL" id="LNFP01002360">
    <property type="protein sequence ID" value="KUF83492.1"/>
    <property type="molecule type" value="Genomic_DNA"/>
</dbReference>
<dbReference type="InterPro" id="IPR013762">
    <property type="entry name" value="Integrase-like_cat_sf"/>
</dbReference>
<accession>A0A0W8CHP7</accession>
<dbReference type="GO" id="GO:0003677">
    <property type="term" value="F:DNA binding"/>
    <property type="evidence" value="ECO:0007669"/>
    <property type="project" value="InterPro"/>
</dbReference>
<organism evidence="3 5">
    <name type="scientific">Phytophthora nicotianae</name>
    <name type="common">Potato buckeye rot agent</name>
    <name type="synonym">Phytophthora parasitica</name>
    <dbReference type="NCBI Taxonomy" id="4792"/>
    <lineage>
        <taxon>Eukaryota</taxon>
        <taxon>Sar</taxon>
        <taxon>Stramenopiles</taxon>
        <taxon>Oomycota</taxon>
        <taxon>Peronosporomycetes</taxon>
        <taxon>Peronosporales</taxon>
        <taxon>Peronosporaceae</taxon>
        <taxon>Phytophthora</taxon>
    </lineage>
</organism>
<evidence type="ECO:0000256" key="1">
    <source>
        <dbReference type="ARBA" id="ARBA00023172"/>
    </source>
</evidence>
<proteinExistence type="predicted"/>
<dbReference type="Proteomes" id="UP000054636">
    <property type="component" value="Unassembled WGS sequence"/>
</dbReference>
<sequence>MRRFFKGLHHTVVQVAQNSNESLREGKEPFSFSMYRAVARSMLQSTKKQDIFGHIFLLTCWNLMCRAKNSESIRYGHISWYEDSLTITFAHMKNDQDGSRPRDPRHVYSNPIMPEVCPVLGLAIYFAVLGFSPDGKLFAGENQYSRFLKVLKEILNRDVMNVTLAEVSMSANSFGTHSARKGAATYVSGCSTSGPSAAAICLRAGWTLPGVQDKYIRYEAAGDMVVGRFVAGLPFDSPNFAVLPPFFDIQSGQNDESVVLRHRVKEAMNSIFPGVPSNLSSVCQFCLASLLYHRSFLLKTLPSTHLLFATPVFSSSNESQLQWLRQRVVCRNVKENDIISSSGIPPHVGLMVELAHYKSEMVKMREDLSHAFEAALKRHINGSVKTMEALEAAFSSVLARSSLVQHNLHLVQSALDNTNATCIDQSNGVRSELILWDGTFHRVAKDFVLPSGTVRVVWQQWCGGQPPLRLLTKHDMSSRLKKVRLSELRRVMLLIEALLTQEEL</sequence>
<dbReference type="AlphaFoldDB" id="A0A0W8CHP7"/>
<dbReference type="Gene3D" id="1.10.443.10">
    <property type="entry name" value="Intergrase catalytic core"/>
    <property type="match status" value="1"/>
</dbReference>
<dbReference type="EMBL" id="LNFP01004001">
    <property type="protein sequence ID" value="KUF79483.1"/>
    <property type="molecule type" value="Genomic_DNA"/>
</dbReference>
<dbReference type="GO" id="GO:0006310">
    <property type="term" value="P:DNA recombination"/>
    <property type="evidence" value="ECO:0007669"/>
    <property type="project" value="UniProtKB-KW"/>
</dbReference>
<gene>
    <name evidence="2" type="ORF">AM588_10000131</name>
    <name evidence="3" type="ORF">AM588_10000558</name>
    <name evidence="4" type="ORF">AM588_10000559</name>
</gene>
<dbReference type="EMBL" id="LNFP01002360">
    <property type="protein sequence ID" value="KUF83493.1"/>
    <property type="molecule type" value="Genomic_DNA"/>
</dbReference>